<dbReference type="Proteomes" id="UP000291020">
    <property type="component" value="Unassembled WGS sequence"/>
</dbReference>
<name>A0A452IJ35_9SAUR</name>
<protein>
    <submittedName>
        <fullName evidence="1">Uncharacterized protein</fullName>
    </submittedName>
</protein>
<accession>A0A452IJ35</accession>
<keyword evidence="2" id="KW-1185">Reference proteome</keyword>
<sequence>CSECSQLSTPCSVYLCLLSPGAAAGHASSSAAGGVSSLQHTSMADRSSLPAPDTQISLAERAEIPHPMAARSRQTALLCFIQILNERKQWPSPRAAGWFLGSFLQSQSDHVECLSSGMTNSLGCSHVPGQKEVAVQPTQTPNFLQLVSHSRQPFPLQDQMHKKSYSPYQHTGVSPAP</sequence>
<organism evidence="1 2">
    <name type="scientific">Gopherus agassizii</name>
    <name type="common">Agassiz's desert tortoise</name>
    <dbReference type="NCBI Taxonomy" id="38772"/>
    <lineage>
        <taxon>Eukaryota</taxon>
        <taxon>Metazoa</taxon>
        <taxon>Chordata</taxon>
        <taxon>Craniata</taxon>
        <taxon>Vertebrata</taxon>
        <taxon>Euteleostomi</taxon>
        <taxon>Archelosauria</taxon>
        <taxon>Testudinata</taxon>
        <taxon>Testudines</taxon>
        <taxon>Cryptodira</taxon>
        <taxon>Durocryptodira</taxon>
        <taxon>Testudinoidea</taxon>
        <taxon>Testudinidae</taxon>
        <taxon>Gopherus</taxon>
    </lineage>
</organism>
<reference evidence="2" key="1">
    <citation type="journal article" date="2017" name="PLoS ONE">
        <title>The Agassiz's desert tortoise genome provides a resource for the conservation of a threatened species.</title>
        <authorList>
            <person name="Tollis M."/>
            <person name="DeNardo D.F."/>
            <person name="Cornelius J.A."/>
            <person name="Dolby G.A."/>
            <person name="Edwards T."/>
            <person name="Henen B.T."/>
            <person name="Karl A.E."/>
            <person name="Murphy R.W."/>
            <person name="Kusumi K."/>
        </authorList>
    </citation>
    <scope>NUCLEOTIDE SEQUENCE [LARGE SCALE GENOMIC DNA]</scope>
</reference>
<dbReference type="AlphaFoldDB" id="A0A452IJ35"/>
<reference evidence="1" key="2">
    <citation type="submission" date="2025-08" db="UniProtKB">
        <authorList>
            <consortium name="Ensembl"/>
        </authorList>
    </citation>
    <scope>IDENTIFICATION</scope>
</reference>
<dbReference type="Ensembl" id="ENSGAGT00000031688.1">
    <property type="protein sequence ID" value="ENSGAGP00000027899.1"/>
    <property type="gene ID" value="ENSGAGG00000020264.1"/>
</dbReference>
<evidence type="ECO:0000313" key="1">
    <source>
        <dbReference type="Ensembl" id="ENSGAGP00000027899.1"/>
    </source>
</evidence>
<evidence type="ECO:0000313" key="2">
    <source>
        <dbReference type="Proteomes" id="UP000291020"/>
    </source>
</evidence>
<reference evidence="1" key="3">
    <citation type="submission" date="2025-09" db="UniProtKB">
        <authorList>
            <consortium name="Ensembl"/>
        </authorList>
    </citation>
    <scope>IDENTIFICATION</scope>
</reference>
<proteinExistence type="predicted"/>